<dbReference type="KEGG" id="psco:LY89DRAFT_424672"/>
<dbReference type="Proteomes" id="UP000070700">
    <property type="component" value="Unassembled WGS sequence"/>
</dbReference>
<proteinExistence type="predicted"/>
<organism evidence="2 3">
    <name type="scientific">Mollisia scopiformis</name>
    <name type="common">Conifer needle endophyte fungus</name>
    <name type="synonym">Phialocephala scopiformis</name>
    <dbReference type="NCBI Taxonomy" id="149040"/>
    <lineage>
        <taxon>Eukaryota</taxon>
        <taxon>Fungi</taxon>
        <taxon>Dikarya</taxon>
        <taxon>Ascomycota</taxon>
        <taxon>Pezizomycotina</taxon>
        <taxon>Leotiomycetes</taxon>
        <taxon>Helotiales</taxon>
        <taxon>Mollisiaceae</taxon>
        <taxon>Mollisia</taxon>
    </lineage>
</organism>
<name>A0A194XLE7_MOLSC</name>
<evidence type="ECO:0000313" key="3">
    <source>
        <dbReference type="Proteomes" id="UP000070700"/>
    </source>
</evidence>
<sequence>MDQFNQFHAIGDNASMLPYGNSQTQEVPNSAEPLPLEEEVDYDFYLQEEPADETVDRQSLHQDKASTTPDALGYENLMNMDFGPQNEYLGDTDLFALPYEDVADTQAPPAVEPQAMYPEVAYYPDTPPYISPIASLFSPLVALPTIITTQTPSGPEQVGAYRNPILSLFTDPATPLSVIDNLIYPFGHELQVALEKALQLQQNQQSYQAGYLAAANDLNRRAQEDQSMEQELRNYLSPLPPMVGPMFGPNPTPIPEFITDPDLTSVPVQEDEEEDQDEELNGKKYGNRRPFNIRNFDPTKFYTPIASKPESWGSIDPETDEPIFKYTAFGELNPLSAFTPAQIAEYIGGHPLNQAANSDKFSGLTLLIQTVPADSGRRYPNKASDKCRFSCCPDHLRTIRKGDFRVAFDEAQNATSDPYHNAGYVHLSCLERFLDFPQICKDFNVQPDTRVLPEGKNKMAITRDHASMEGVVRTFIEESLPWGEFGDDGMRPEEFYEYTLNYMLTVEHLERQPKHLQRIRERRGGVSIDLHMNNLELYVDMVRARKEEQSAKTKRGGKQKKRQRDESDDEDSGEEILVQRALARERPSKKMRTR</sequence>
<keyword evidence="3" id="KW-1185">Reference proteome</keyword>
<feature type="compositionally biased region" description="Acidic residues" evidence="1">
    <location>
        <begin position="269"/>
        <end position="279"/>
    </location>
</feature>
<dbReference type="GeneID" id="28817157"/>
<feature type="compositionally biased region" description="Basic residues" evidence="1">
    <location>
        <begin position="552"/>
        <end position="562"/>
    </location>
</feature>
<feature type="region of interest" description="Disordered" evidence="1">
    <location>
        <begin position="51"/>
        <end position="71"/>
    </location>
</feature>
<feature type="region of interest" description="Disordered" evidence="1">
    <location>
        <begin position="547"/>
        <end position="594"/>
    </location>
</feature>
<feature type="compositionally biased region" description="Basic and acidic residues" evidence="1">
    <location>
        <begin position="54"/>
        <end position="64"/>
    </location>
</feature>
<accession>A0A194XLE7</accession>
<dbReference type="InParanoid" id="A0A194XLE7"/>
<feature type="region of interest" description="Disordered" evidence="1">
    <location>
        <begin position="267"/>
        <end position="289"/>
    </location>
</feature>
<dbReference type="RefSeq" id="XP_018075420.1">
    <property type="nucleotide sequence ID" value="XM_018207431.1"/>
</dbReference>
<evidence type="ECO:0000256" key="1">
    <source>
        <dbReference type="SAM" id="MobiDB-lite"/>
    </source>
</evidence>
<reference evidence="2 3" key="1">
    <citation type="submission" date="2015-10" db="EMBL/GenBank/DDBJ databases">
        <title>Full genome of DAOMC 229536 Phialocephala scopiformis, a fungal endophyte of spruce producing the potent anti-insectan compound rugulosin.</title>
        <authorList>
            <consortium name="DOE Joint Genome Institute"/>
            <person name="Walker A.K."/>
            <person name="Frasz S.L."/>
            <person name="Seifert K.A."/>
            <person name="Miller J.D."/>
            <person name="Mondo S.J."/>
            <person name="Labutti K."/>
            <person name="Lipzen A."/>
            <person name="Dockter R."/>
            <person name="Kennedy M."/>
            <person name="Grigoriev I.V."/>
            <person name="Spatafora J.W."/>
        </authorList>
    </citation>
    <scope>NUCLEOTIDE SEQUENCE [LARGE SCALE GENOMIC DNA]</scope>
    <source>
        <strain evidence="2 3">CBS 120377</strain>
    </source>
</reference>
<evidence type="ECO:0000313" key="2">
    <source>
        <dbReference type="EMBL" id="KUJ21065.1"/>
    </source>
</evidence>
<protein>
    <submittedName>
        <fullName evidence="2">Uncharacterized protein</fullName>
    </submittedName>
</protein>
<dbReference type="OrthoDB" id="5307331at2759"/>
<feature type="region of interest" description="Disordered" evidence="1">
    <location>
        <begin position="13"/>
        <end position="33"/>
    </location>
</feature>
<dbReference type="EMBL" id="KQ947408">
    <property type="protein sequence ID" value="KUJ21065.1"/>
    <property type="molecule type" value="Genomic_DNA"/>
</dbReference>
<gene>
    <name evidence="2" type="ORF">LY89DRAFT_424672</name>
</gene>
<dbReference type="AlphaFoldDB" id="A0A194XLE7"/>